<dbReference type="Proteomes" id="UP001420932">
    <property type="component" value="Unassembled WGS sequence"/>
</dbReference>
<protein>
    <submittedName>
        <fullName evidence="2">Uncharacterized protein</fullName>
    </submittedName>
</protein>
<sequence>MKGKERGDRVADEESSGRNTIEALRQSTISFVPVHRSDARADDKVDWCAIVRCVKGKERDGEVEEKGSYDANEIEALHESAMPFAPVHRSDAQADGVGVPAAIDAEEGDMRRSIGGRRRRWWRK</sequence>
<proteinExistence type="predicted"/>
<gene>
    <name evidence="2" type="ORF">Syun_008605</name>
</gene>
<name>A0AAP0PRI1_9MAGN</name>
<feature type="compositionally biased region" description="Basic and acidic residues" evidence="1">
    <location>
        <begin position="1"/>
        <end position="16"/>
    </location>
</feature>
<evidence type="ECO:0000313" key="3">
    <source>
        <dbReference type="Proteomes" id="UP001420932"/>
    </source>
</evidence>
<dbReference type="EMBL" id="JBBNAF010000004">
    <property type="protein sequence ID" value="KAK9150296.1"/>
    <property type="molecule type" value="Genomic_DNA"/>
</dbReference>
<accession>A0AAP0PRI1</accession>
<keyword evidence="3" id="KW-1185">Reference proteome</keyword>
<dbReference type="AlphaFoldDB" id="A0AAP0PRI1"/>
<feature type="region of interest" description="Disordered" evidence="1">
    <location>
        <begin position="1"/>
        <end position="22"/>
    </location>
</feature>
<reference evidence="2 3" key="1">
    <citation type="submission" date="2024-01" db="EMBL/GenBank/DDBJ databases">
        <title>Genome assemblies of Stephania.</title>
        <authorList>
            <person name="Yang L."/>
        </authorList>
    </citation>
    <scope>NUCLEOTIDE SEQUENCE [LARGE SCALE GENOMIC DNA]</scope>
    <source>
        <strain evidence="2">YNDBR</strain>
        <tissue evidence="2">Leaf</tissue>
    </source>
</reference>
<comment type="caution">
    <text evidence="2">The sequence shown here is derived from an EMBL/GenBank/DDBJ whole genome shotgun (WGS) entry which is preliminary data.</text>
</comment>
<organism evidence="2 3">
    <name type="scientific">Stephania yunnanensis</name>
    <dbReference type="NCBI Taxonomy" id="152371"/>
    <lineage>
        <taxon>Eukaryota</taxon>
        <taxon>Viridiplantae</taxon>
        <taxon>Streptophyta</taxon>
        <taxon>Embryophyta</taxon>
        <taxon>Tracheophyta</taxon>
        <taxon>Spermatophyta</taxon>
        <taxon>Magnoliopsida</taxon>
        <taxon>Ranunculales</taxon>
        <taxon>Menispermaceae</taxon>
        <taxon>Menispermoideae</taxon>
        <taxon>Cissampelideae</taxon>
        <taxon>Stephania</taxon>
    </lineage>
</organism>
<evidence type="ECO:0000256" key="1">
    <source>
        <dbReference type="SAM" id="MobiDB-lite"/>
    </source>
</evidence>
<evidence type="ECO:0000313" key="2">
    <source>
        <dbReference type="EMBL" id="KAK9150296.1"/>
    </source>
</evidence>